<dbReference type="Proteomes" id="UP000198034">
    <property type="component" value="Unassembled WGS sequence"/>
</dbReference>
<reference evidence="1 2" key="1">
    <citation type="journal article" date="2017" name="Infect. Genet. Evol.">
        <title>Comparative genome analysis of fish pathogen Flavobacterium columnare reveals extensive sequence diversity within the species.</title>
        <authorList>
            <person name="Kayansamruaj P."/>
            <person name="Dong H.T."/>
            <person name="Hirono I."/>
            <person name="Kondo H."/>
            <person name="Senapin S."/>
            <person name="Rodkhum C."/>
        </authorList>
    </citation>
    <scope>NUCLEOTIDE SEQUENCE [LARGE SCALE GENOMIC DNA]</scope>
    <source>
        <strain evidence="1 2">1214</strain>
    </source>
</reference>
<protein>
    <recommendedName>
        <fullName evidence="3">Carboxypeptidase regulatory-like domain-containing protein</fullName>
    </recommendedName>
</protein>
<accession>A0A246G7F5</accession>
<proteinExistence type="predicted"/>
<evidence type="ECO:0000313" key="2">
    <source>
        <dbReference type="Proteomes" id="UP000198034"/>
    </source>
</evidence>
<dbReference type="InterPro" id="IPR008969">
    <property type="entry name" value="CarboxyPept-like_regulatory"/>
</dbReference>
<name>A0A246G7F5_9FLAO</name>
<organism evidence="1 2">
    <name type="scientific">Flavobacterium columnare</name>
    <dbReference type="NCBI Taxonomy" id="996"/>
    <lineage>
        <taxon>Bacteria</taxon>
        <taxon>Pseudomonadati</taxon>
        <taxon>Bacteroidota</taxon>
        <taxon>Flavobacteriia</taxon>
        <taxon>Flavobacteriales</taxon>
        <taxon>Flavobacteriaceae</taxon>
        <taxon>Flavobacterium</taxon>
    </lineage>
</organism>
<dbReference type="SUPFAM" id="SSF49464">
    <property type="entry name" value="Carboxypeptidase regulatory domain-like"/>
    <property type="match status" value="1"/>
</dbReference>
<evidence type="ECO:0008006" key="3">
    <source>
        <dbReference type="Google" id="ProtNLM"/>
    </source>
</evidence>
<evidence type="ECO:0000313" key="1">
    <source>
        <dbReference type="EMBL" id="OWP74403.1"/>
    </source>
</evidence>
<sequence>MKKYKILIATSVFLIISCKSREYILIDSVKGCVVDKSNNSPVENVKIFTEKMAFNTFDTITTKKNGLFFIEGMKVYKYKDLHHQLNISYNLFFKNKKYRITQIDIKQSKENFKLKNNVLDTLDLGYIYLEK</sequence>
<dbReference type="AlphaFoldDB" id="A0A246G7F5"/>
<gene>
    <name evidence="1" type="ORF">BWK62_14420</name>
</gene>
<dbReference type="PROSITE" id="PS51257">
    <property type="entry name" value="PROKAR_LIPOPROTEIN"/>
    <property type="match status" value="1"/>
</dbReference>
<comment type="caution">
    <text evidence="1">The sequence shown here is derived from an EMBL/GenBank/DDBJ whole genome shotgun (WGS) entry which is preliminary data.</text>
</comment>
<dbReference type="EMBL" id="MTCY01000072">
    <property type="protein sequence ID" value="OWP74403.1"/>
    <property type="molecule type" value="Genomic_DNA"/>
</dbReference>